<organism evidence="1 2">
    <name type="scientific">Discina gigas</name>
    <dbReference type="NCBI Taxonomy" id="1032678"/>
    <lineage>
        <taxon>Eukaryota</taxon>
        <taxon>Fungi</taxon>
        <taxon>Dikarya</taxon>
        <taxon>Ascomycota</taxon>
        <taxon>Pezizomycotina</taxon>
        <taxon>Pezizomycetes</taxon>
        <taxon>Pezizales</taxon>
        <taxon>Discinaceae</taxon>
        <taxon>Discina</taxon>
    </lineage>
</organism>
<gene>
    <name evidence="1" type="ORF">Q9L58_002975</name>
</gene>
<sequence length="341" mass="38890">MSFSHSRPSSWRSWEQELVGCALHYINTRTSETPRLLLTNFSWEDFDDFKDGLNNPYKISAKDADTLRFDYNPETLTLRISSVPEAAHTELEDFLTTTLMDLRHANIITKAEQEQLHIGFSREFSLPYRETTRKAPAFAKQPDAFIGLKDRSKCFFPRVIFEVDFSQSYEEVLDDTRQWLVRSAGGVRLVVLIYIEEHPIPALRDDDDDDQHSDDSTDSDVAMYQRFYNSCNVDNHVGPLSAFAELYRLGGAGIYRVGARINIISPPSVSPPAPAGQIQLSITDLLPDVVDNRVIDFDLAVFARGLQHSRRDMALSRILRRRRARRRAAASNKAVDADYQP</sequence>
<evidence type="ECO:0000313" key="1">
    <source>
        <dbReference type="EMBL" id="KAL0638039.1"/>
    </source>
</evidence>
<evidence type="ECO:0000313" key="2">
    <source>
        <dbReference type="Proteomes" id="UP001447188"/>
    </source>
</evidence>
<name>A0ABR3GQ52_9PEZI</name>
<accession>A0ABR3GQ52</accession>
<dbReference type="EMBL" id="JBBBZM010000027">
    <property type="protein sequence ID" value="KAL0638039.1"/>
    <property type="molecule type" value="Genomic_DNA"/>
</dbReference>
<protein>
    <submittedName>
        <fullName evidence="1">Uncharacterized protein</fullName>
    </submittedName>
</protein>
<reference evidence="1 2" key="1">
    <citation type="submission" date="2024-02" db="EMBL/GenBank/DDBJ databases">
        <title>Discinaceae phylogenomics.</title>
        <authorList>
            <person name="Dirks A.C."/>
            <person name="James T.Y."/>
        </authorList>
    </citation>
    <scope>NUCLEOTIDE SEQUENCE [LARGE SCALE GENOMIC DNA]</scope>
    <source>
        <strain evidence="1 2">ACD0624</strain>
    </source>
</reference>
<dbReference type="Proteomes" id="UP001447188">
    <property type="component" value="Unassembled WGS sequence"/>
</dbReference>
<keyword evidence="2" id="KW-1185">Reference proteome</keyword>
<comment type="caution">
    <text evidence="1">The sequence shown here is derived from an EMBL/GenBank/DDBJ whole genome shotgun (WGS) entry which is preliminary data.</text>
</comment>
<proteinExistence type="predicted"/>